<reference evidence="1 2" key="1">
    <citation type="submission" date="2015-12" db="EMBL/GenBank/DDBJ databases">
        <title>Genome sequence of Mucilaginibacter gotjawali.</title>
        <authorList>
            <person name="Lee J.S."/>
            <person name="Lee K.C."/>
            <person name="Kim K.K."/>
            <person name="Lee B.W."/>
        </authorList>
    </citation>
    <scope>NUCLEOTIDE SEQUENCE [LARGE SCALE GENOMIC DNA]</scope>
    <source>
        <strain evidence="1 2">SA3-7</strain>
    </source>
</reference>
<proteinExistence type="predicted"/>
<organism evidence="1 2">
    <name type="scientific">Mucilaginibacter gotjawali</name>
    <dbReference type="NCBI Taxonomy" id="1550579"/>
    <lineage>
        <taxon>Bacteria</taxon>
        <taxon>Pseudomonadati</taxon>
        <taxon>Bacteroidota</taxon>
        <taxon>Sphingobacteriia</taxon>
        <taxon>Sphingobacteriales</taxon>
        <taxon>Sphingobacteriaceae</taxon>
        <taxon>Mucilaginibacter</taxon>
    </lineage>
</organism>
<keyword evidence="2" id="KW-1185">Reference proteome</keyword>
<sequence length="619" mass="72109">MENDDQPIIDSFPAPYPKTSPTELQSKITFESLLSTVYVKPDLRVMDKYPNTDGHIELTDQQQHPIGKIEVQLKTLADDDLITPKYQCAKHFLKYCSDSILPVILVAVNNAQKKAFWISVDEDVIIDADQRINGETVNIKIPYENCIDGQNHAYLAAWEKLIQVARTKVKGYNGLLQDKELLETKLEVLEEGLRPSTLSPEALAEIHIFLNHYNTILETEFAVLKQTLYTRYWKIGIGIASYTMDRCAFVLIPLDIGRNDPIIRELAPDSFFKRHEALFDGTILSYAAYISQNNIRTNPLALSYSLLKSEFFRIMGKYNFPINDPVIAHEYLISFIDSFWVTLGFEPEQNTYALKQLNFILREVLPVEVAQSHNFADWVKEFNYNIDGTKNTRLHPNLTKRKEAAISLLKTDFVPVVKVTISSELYHIELIYYYLDLLLQSGEENAVRVYHAEMGPKINMKFNWAAWNRPAIFANLELFFKNFTRLYQKYVYHNFRHLQEELNFFDHFDTIFYVLVFDDDLTNQPFLEVYKLNAATEVLPQNYFFKQSDPACPVSRKERFEMDKWDCDLNGVHYKILSVGVQTLDFLFELSPTYSLINKQITKKLKEFFKSKEEVRDTY</sequence>
<dbReference type="RefSeq" id="WP_157750638.1">
    <property type="nucleotide sequence ID" value="NZ_AP017313.1"/>
</dbReference>
<dbReference type="InterPro" id="IPR025375">
    <property type="entry name" value="DUF4365"/>
</dbReference>
<accession>A0A0X8X4W1</accession>
<evidence type="ECO:0000313" key="1">
    <source>
        <dbReference type="EMBL" id="BAU55666.1"/>
    </source>
</evidence>
<dbReference type="Pfam" id="PF14280">
    <property type="entry name" value="DUF4365"/>
    <property type="match status" value="1"/>
</dbReference>
<evidence type="ECO:0000313" key="2">
    <source>
        <dbReference type="Proteomes" id="UP000218263"/>
    </source>
</evidence>
<dbReference type="Proteomes" id="UP000218263">
    <property type="component" value="Chromosome"/>
</dbReference>
<dbReference type="OrthoDB" id="1490923at2"/>
<dbReference type="KEGG" id="mgot:MgSA37_03857"/>
<name>A0A0X8X4W1_9SPHI</name>
<dbReference type="AlphaFoldDB" id="A0A0X8X4W1"/>
<protein>
    <submittedName>
        <fullName evidence="1">Uncharacterized protein</fullName>
    </submittedName>
</protein>
<dbReference type="EMBL" id="AP017313">
    <property type="protein sequence ID" value="BAU55666.1"/>
    <property type="molecule type" value="Genomic_DNA"/>
</dbReference>
<gene>
    <name evidence="1" type="ORF">MgSA37_03857</name>
</gene>